<dbReference type="InParanoid" id="A0A1X7UGX1"/>
<evidence type="ECO:0000313" key="1">
    <source>
        <dbReference type="EnsemblMetazoa" id="Aqu2.1.26726_001"/>
    </source>
</evidence>
<sequence>CKSQVAMAMTRHQRCVASSVVLVLQNKN</sequence>
<protein>
    <submittedName>
        <fullName evidence="1">Uncharacterized protein</fullName>
    </submittedName>
</protein>
<name>A0A1X7UGX1_AMPQE</name>
<proteinExistence type="predicted"/>
<organism evidence="1">
    <name type="scientific">Amphimedon queenslandica</name>
    <name type="common">Sponge</name>
    <dbReference type="NCBI Taxonomy" id="400682"/>
    <lineage>
        <taxon>Eukaryota</taxon>
        <taxon>Metazoa</taxon>
        <taxon>Porifera</taxon>
        <taxon>Demospongiae</taxon>
        <taxon>Heteroscleromorpha</taxon>
        <taxon>Haplosclerida</taxon>
        <taxon>Niphatidae</taxon>
        <taxon>Amphimedon</taxon>
    </lineage>
</organism>
<dbReference type="EnsemblMetazoa" id="Aqu2.1.26726_001">
    <property type="protein sequence ID" value="Aqu2.1.26726_001"/>
    <property type="gene ID" value="Aqu2.1.26726"/>
</dbReference>
<accession>A0A1X7UGX1</accession>
<dbReference type="AlphaFoldDB" id="A0A1X7UGX1"/>
<reference evidence="1" key="1">
    <citation type="submission" date="2017-05" db="UniProtKB">
        <authorList>
            <consortium name="EnsemblMetazoa"/>
        </authorList>
    </citation>
    <scope>IDENTIFICATION</scope>
</reference>